<dbReference type="Gene3D" id="3.40.50.300">
    <property type="entry name" value="P-loop containing nucleotide triphosphate hydrolases"/>
    <property type="match status" value="1"/>
</dbReference>
<dbReference type="GO" id="GO:0042393">
    <property type="term" value="F:histone binding"/>
    <property type="evidence" value="ECO:0007669"/>
    <property type="project" value="InterPro"/>
</dbReference>
<evidence type="ECO:0000259" key="15">
    <source>
        <dbReference type="PROSITE" id="PS51194"/>
    </source>
</evidence>
<feature type="domain" description="HSA" evidence="16">
    <location>
        <begin position="338"/>
        <end position="411"/>
    </location>
</feature>
<feature type="domain" description="Helicase C-terminal" evidence="15">
    <location>
        <begin position="818"/>
        <end position="992"/>
    </location>
</feature>
<keyword evidence="10" id="KW-0539">Nucleus</keyword>
<evidence type="ECO:0000259" key="17">
    <source>
        <dbReference type="PROSITE" id="PS51666"/>
    </source>
</evidence>
<dbReference type="Gene3D" id="1.20.5.170">
    <property type="match status" value="1"/>
</dbReference>
<dbReference type="SMART" id="SM00487">
    <property type="entry name" value="DEXDc"/>
    <property type="match status" value="1"/>
</dbReference>
<dbReference type="CDD" id="cd18793">
    <property type="entry name" value="SF2_C_SNF"/>
    <property type="match status" value="1"/>
</dbReference>
<dbReference type="FunFam" id="3.40.50.10810:FF:000008">
    <property type="entry name" value="Chromatin structure-remodeling complex subunit snf21"/>
    <property type="match status" value="1"/>
</dbReference>
<gene>
    <name evidence="18" type="ORF">MERGE_001048</name>
</gene>
<evidence type="ECO:0000256" key="10">
    <source>
        <dbReference type="ARBA" id="ARBA00023242"/>
    </source>
</evidence>
<keyword evidence="3" id="KW-0547">Nucleotide-binding</keyword>
<dbReference type="PRINTS" id="PR00503">
    <property type="entry name" value="BROMODOMAIN"/>
</dbReference>
<dbReference type="InterPro" id="IPR036427">
    <property type="entry name" value="Bromodomain-like_sf"/>
</dbReference>
<organism evidence="18 19">
    <name type="scientific">Pneumocystis wakefieldiae</name>
    <dbReference type="NCBI Taxonomy" id="38082"/>
    <lineage>
        <taxon>Eukaryota</taxon>
        <taxon>Fungi</taxon>
        <taxon>Dikarya</taxon>
        <taxon>Ascomycota</taxon>
        <taxon>Taphrinomycotina</taxon>
        <taxon>Pneumocystomycetes</taxon>
        <taxon>Pneumocystaceae</taxon>
        <taxon>Pneumocystis</taxon>
    </lineage>
</organism>
<dbReference type="InterPro" id="IPR049730">
    <property type="entry name" value="SNF2/RAD54-like_C"/>
</dbReference>
<dbReference type="InterPro" id="IPR001487">
    <property type="entry name" value="Bromodomain"/>
</dbReference>
<dbReference type="EMBL" id="CP054544">
    <property type="protein sequence ID" value="QSL66664.1"/>
    <property type="molecule type" value="Genomic_DNA"/>
</dbReference>
<keyword evidence="5" id="KW-0347">Helicase</keyword>
<keyword evidence="4" id="KW-0378">Hydrolase</keyword>
<keyword evidence="6" id="KW-0067">ATP-binding</keyword>
<dbReference type="Pfam" id="PF08880">
    <property type="entry name" value="QLQ"/>
    <property type="match status" value="1"/>
</dbReference>
<dbReference type="SMART" id="SM00573">
    <property type="entry name" value="HSA"/>
    <property type="match status" value="1"/>
</dbReference>
<dbReference type="GO" id="GO:0006366">
    <property type="term" value="P:transcription by RNA polymerase II"/>
    <property type="evidence" value="ECO:0007669"/>
    <property type="project" value="UniProtKB-ARBA"/>
</dbReference>
<dbReference type="GO" id="GO:0016787">
    <property type="term" value="F:hydrolase activity"/>
    <property type="evidence" value="ECO:0007669"/>
    <property type="project" value="UniProtKB-KW"/>
</dbReference>
<accession>A0A899G268</accession>
<dbReference type="PROSITE" id="PS51666">
    <property type="entry name" value="QLQ"/>
    <property type="match status" value="1"/>
</dbReference>
<evidence type="ECO:0000259" key="14">
    <source>
        <dbReference type="PROSITE" id="PS51192"/>
    </source>
</evidence>
<feature type="compositionally biased region" description="Basic and acidic residues" evidence="12">
    <location>
        <begin position="77"/>
        <end position="97"/>
    </location>
</feature>
<evidence type="ECO:0000313" key="18">
    <source>
        <dbReference type="EMBL" id="QSL66664.1"/>
    </source>
</evidence>
<dbReference type="Pfam" id="PF00439">
    <property type="entry name" value="Bromodomain"/>
    <property type="match status" value="1"/>
</dbReference>
<dbReference type="InterPro" id="IPR000330">
    <property type="entry name" value="SNF2_N"/>
</dbReference>
<reference evidence="18" key="1">
    <citation type="submission" date="2020-06" db="EMBL/GenBank/DDBJ databases">
        <title>Genomes of multiple members of Pneumocystis genus reveal paths to human pathogen Pneumocystis jirovecii.</title>
        <authorList>
            <person name="Cisse O.H."/>
            <person name="Ma L."/>
            <person name="Dekker J."/>
            <person name="Khil P."/>
            <person name="Jo J."/>
            <person name="Brenchley J."/>
            <person name="Blair R."/>
            <person name="Pahar B."/>
            <person name="Chabe M."/>
            <person name="Van Rompay K.A."/>
            <person name="Keesler R."/>
            <person name="Sukura A."/>
            <person name="Hirsch V."/>
            <person name="Kutty G."/>
            <person name="Liu Y."/>
            <person name="Peng L."/>
            <person name="Chen J."/>
            <person name="Song J."/>
            <person name="Weissenbacher-Lang C."/>
            <person name="Xu J."/>
            <person name="Upham N.S."/>
            <person name="Stajich J.E."/>
            <person name="Cuomo C.A."/>
            <person name="Cushion M.T."/>
            <person name="Kovacs J.A."/>
        </authorList>
    </citation>
    <scope>NUCLEOTIDE SEQUENCE</scope>
    <source>
        <strain evidence="18">2A</strain>
    </source>
</reference>
<keyword evidence="19" id="KW-1185">Reference proteome</keyword>
<evidence type="ECO:0000256" key="5">
    <source>
        <dbReference type="ARBA" id="ARBA00022806"/>
    </source>
</evidence>
<evidence type="ECO:0000256" key="3">
    <source>
        <dbReference type="ARBA" id="ARBA00022741"/>
    </source>
</evidence>
<feature type="region of interest" description="Disordered" evidence="12">
    <location>
        <begin position="1324"/>
        <end position="1354"/>
    </location>
</feature>
<evidence type="ECO:0000256" key="9">
    <source>
        <dbReference type="ARBA" id="ARBA00023163"/>
    </source>
</evidence>
<evidence type="ECO:0000256" key="11">
    <source>
        <dbReference type="PROSITE-ProRule" id="PRU00035"/>
    </source>
</evidence>
<dbReference type="Gene3D" id="3.40.50.10810">
    <property type="entry name" value="Tandem AAA-ATPase domain"/>
    <property type="match status" value="1"/>
</dbReference>
<evidence type="ECO:0000256" key="2">
    <source>
        <dbReference type="ARBA" id="ARBA00007025"/>
    </source>
</evidence>
<dbReference type="CDD" id="cd17996">
    <property type="entry name" value="DEXHc_SMARCA2_SMARCA4"/>
    <property type="match status" value="1"/>
</dbReference>
<evidence type="ECO:0000313" key="19">
    <source>
        <dbReference type="Proteomes" id="UP000663699"/>
    </source>
</evidence>
<dbReference type="SMART" id="SM00951">
    <property type="entry name" value="QLQ"/>
    <property type="match status" value="1"/>
</dbReference>
<name>A0A899G268_9ASCO</name>
<evidence type="ECO:0008006" key="20">
    <source>
        <dbReference type="Google" id="ProtNLM"/>
    </source>
</evidence>
<dbReference type="InterPro" id="IPR018359">
    <property type="entry name" value="Bromodomain_CS"/>
</dbReference>
<dbReference type="InterPro" id="IPR001650">
    <property type="entry name" value="Helicase_C-like"/>
</dbReference>
<dbReference type="Pfam" id="PF00271">
    <property type="entry name" value="Helicase_C"/>
    <property type="match status" value="1"/>
</dbReference>
<dbReference type="GO" id="GO:0005524">
    <property type="term" value="F:ATP binding"/>
    <property type="evidence" value="ECO:0007669"/>
    <property type="project" value="UniProtKB-KW"/>
</dbReference>
<dbReference type="OrthoDB" id="5857104at2759"/>
<feature type="domain" description="Helicase ATP-binding" evidence="14">
    <location>
        <begin position="510"/>
        <end position="675"/>
    </location>
</feature>
<dbReference type="Pfam" id="PF14619">
    <property type="entry name" value="SnAC"/>
    <property type="match status" value="1"/>
</dbReference>
<proteinExistence type="inferred from homology"/>
<dbReference type="InterPro" id="IPR014978">
    <property type="entry name" value="Gln-Leu-Gln_QLQ"/>
</dbReference>
<dbReference type="GO" id="GO:0004386">
    <property type="term" value="F:helicase activity"/>
    <property type="evidence" value="ECO:0007669"/>
    <property type="project" value="UniProtKB-KW"/>
</dbReference>
<dbReference type="FunFam" id="3.40.50.300:FF:000843">
    <property type="entry name" value="Chromatin structure-remodeling complex subunit snf21"/>
    <property type="match status" value="1"/>
</dbReference>
<dbReference type="InterPro" id="IPR038718">
    <property type="entry name" value="SNF2-like_sf"/>
</dbReference>
<sequence>MGDGAATPLGLTREGVQNMYWVGFVDYMRDRWQMLKNQGATEATSLEFSQLSTILKAIQQTQHIRHQNLKLAQSAGKSDEKKTPETGIDKKEGGLEAEKEEGLSGISQAAFTPEQLVTLRNQILAFKLISRNLPVPANIQQALFVKKPADFLGSNALGEAEKPGQIEDLKEKIQDSEFIDTVMRESMAMKGSRASGLSALFHQEALSRRILIPSSMPGGIDPKKISQERKQAIAHRMAKRISELENFPGTLEDIYVTNTGKRNHNFENLNPSSRLKLKALIELKSLRLLEKQRILRDEIIYSMAQFNTLTASADRAVFRRMKKRSLKECRLTEALERQHRTNKEQIQKQKQVNYLQGICSHGYDVIQRQKSLQAKIFKLGRSVLAYHSYIEKEESRRLERTAKQRLQALKADDEEAYLKLLDQAKDTRITHLLKQTNAYLESLAQAVKVQQNEFGHDDHDLSNQDEEDEDKKIDYYNVAHRVKEAIIEQPSLLLGGNLKEYQLKGLQWMVSLYNNRLNGILADEMGLGKTIQTISLIAFLIEKKRQNGPFLVIVPLSTLTNWTLEFEKWAPSVSKIVYKGPPLIRKHIQHQIRQGNFQVLLTTYEYVIKDRPVLGKIKWVYMIVDEGHRMKNTQSKLSFTLTTYYSSKYRLILTGTPLQNNLPELWALLNFVLPKIFNSVKSFDEWFNTPFANTGGQDKIELSEEESILVIRRLHKVLRPFLLRRLKKDVESELPDKVERIIKCQFSALQSRLYSQMRRSGMLYVNSGEKGRKGLQNIVMQLRKICNHPYVFEEVENIVNPERVSDDNLWRVSGKFEFLDRVLPKFFRTGHRVLIFFQMTTIMNIMEDYLNFKGYKYLRLDGSTKADDRSAAMKEFNHEDSDFFIFLLSTRAGGLGLNLQSADTVIIFDSDWVGFSIFYSDLIKQNPHQDLQAQDRAHRIGQTKEVRILRLITEKSVEENILARAQYKLDIDGKVIQAGKFDNKSTAEEREAFLRSLLETENDENADGGEENETFDDDELNEIIARDDVELSIFREMDEKLRLESPYGPGKKLERLMTEDELPDVYTKDEYLEQPVELLAATGRGARERVQIHYDDNLTEEQWLEAIDNDEYTLEEVKQRKREKAARRLENKLKKQKLMSNSSSGSASGGDPMKRKRGRIRINSSNSNDDERRKRQKVFFTSHDKSQKSKNKNSVDFPDSEKSLILKDILQKCYDAVISSVDSETNHSRSEMFLELPNKRIYPDYYMLIKNPIAMNKIKKRLDSSYYTSLDDFKADFYQMFENARTYNEEGSMIYDDANALEDVLNRSIEEFSSGFMDKGLKKSSISSKNTSNHVDNTTTQDTTTDALNSDVSE</sequence>
<evidence type="ECO:0000256" key="1">
    <source>
        <dbReference type="ARBA" id="ARBA00004123"/>
    </source>
</evidence>
<feature type="compositionally biased region" description="Low complexity" evidence="12">
    <location>
        <begin position="1336"/>
        <end position="1346"/>
    </location>
</feature>
<dbReference type="SUPFAM" id="SSF52540">
    <property type="entry name" value="P-loop containing nucleoside triphosphate hydrolases"/>
    <property type="match status" value="2"/>
</dbReference>
<dbReference type="SMART" id="SM00297">
    <property type="entry name" value="BROMO"/>
    <property type="match status" value="1"/>
</dbReference>
<feature type="compositionally biased region" description="Low complexity" evidence="12">
    <location>
        <begin position="1140"/>
        <end position="1150"/>
    </location>
</feature>
<keyword evidence="9" id="KW-0804">Transcription</keyword>
<evidence type="ECO:0000256" key="12">
    <source>
        <dbReference type="SAM" id="MobiDB-lite"/>
    </source>
</evidence>
<dbReference type="InterPro" id="IPR029295">
    <property type="entry name" value="SnAC"/>
</dbReference>
<dbReference type="PROSITE" id="PS51192">
    <property type="entry name" value="HELICASE_ATP_BIND_1"/>
    <property type="match status" value="1"/>
</dbReference>
<dbReference type="Pfam" id="PF07529">
    <property type="entry name" value="HSA"/>
    <property type="match status" value="1"/>
</dbReference>
<dbReference type="PROSITE" id="PS00633">
    <property type="entry name" value="BROMODOMAIN_1"/>
    <property type="match status" value="1"/>
</dbReference>
<feature type="domain" description="QLQ" evidence="17">
    <location>
        <begin position="110"/>
        <end position="145"/>
    </location>
</feature>
<keyword evidence="7" id="KW-0805">Transcription regulation</keyword>
<dbReference type="SUPFAM" id="SSF47370">
    <property type="entry name" value="Bromodomain"/>
    <property type="match status" value="1"/>
</dbReference>
<dbReference type="GO" id="GO:0006355">
    <property type="term" value="P:regulation of DNA-templated transcription"/>
    <property type="evidence" value="ECO:0007669"/>
    <property type="project" value="InterPro"/>
</dbReference>
<dbReference type="GO" id="GO:0005634">
    <property type="term" value="C:nucleus"/>
    <property type="evidence" value="ECO:0007669"/>
    <property type="project" value="UniProtKB-SubCell"/>
</dbReference>
<dbReference type="Pfam" id="PF00176">
    <property type="entry name" value="SNF2-rel_dom"/>
    <property type="match status" value="1"/>
</dbReference>
<dbReference type="PROSITE" id="PS51204">
    <property type="entry name" value="HSA"/>
    <property type="match status" value="1"/>
</dbReference>
<dbReference type="SMART" id="SM00490">
    <property type="entry name" value="HELICc"/>
    <property type="match status" value="1"/>
</dbReference>
<feature type="region of interest" description="Disordered" evidence="12">
    <location>
        <begin position="1125"/>
        <end position="1174"/>
    </location>
</feature>
<dbReference type="Proteomes" id="UP000663699">
    <property type="component" value="Chromosome 13"/>
</dbReference>
<evidence type="ECO:0000256" key="6">
    <source>
        <dbReference type="ARBA" id="ARBA00022840"/>
    </source>
</evidence>
<comment type="similarity">
    <text evidence="2">Belongs to the SNF2/RAD54 helicase family.</text>
</comment>
<dbReference type="InterPro" id="IPR014001">
    <property type="entry name" value="Helicase_ATP-bd"/>
</dbReference>
<protein>
    <recommendedName>
        <fullName evidence="20">Chromatin structure-remodeling complex subunit snf21</fullName>
    </recommendedName>
</protein>
<dbReference type="SMART" id="SM01314">
    <property type="entry name" value="SnAC"/>
    <property type="match status" value="1"/>
</dbReference>
<evidence type="ECO:0000256" key="8">
    <source>
        <dbReference type="ARBA" id="ARBA00023117"/>
    </source>
</evidence>
<evidence type="ECO:0000259" key="13">
    <source>
        <dbReference type="PROSITE" id="PS50014"/>
    </source>
</evidence>
<evidence type="ECO:0000256" key="4">
    <source>
        <dbReference type="ARBA" id="ARBA00022801"/>
    </source>
</evidence>
<dbReference type="GO" id="GO:0040029">
    <property type="term" value="P:epigenetic regulation of gene expression"/>
    <property type="evidence" value="ECO:0007669"/>
    <property type="project" value="UniProtKB-ARBA"/>
</dbReference>
<feature type="domain" description="Bromo" evidence="13">
    <location>
        <begin position="1225"/>
        <end position="1295"/>
    </location>
</feature>
<dbReference type="PANTHER" id="PTHR10799">
    <property type="entry name" value="SNF2/RAD54 HELICASE FAMILY"/>
    <property type="match status" value="1"/>
</dbReference>
<dbReference type="PROSITE" id="PS50014">
    <property type="entry name" value="BROMODOMAIN_2"/>
    <property type="match status" value="1"/>
</dbReference>
<dbReference type="InterPro" id="IPR027417">
    <property type="entry name" value="P-loop_NTPase"/>
</dbReference>
<dbReference type="InterPro" id="IPR014012">
    <property type="entry name" value="HSA_dom"/>
</dbReference>
<feature type="region of interest" description="Disordered" evidence="12">
    <location>
        <begin position="71"/>
        <end position="97"/>
    </location>
</feature>
<evidence type="ECO:0000259" key="16">
    <source>
        <dbReference type="PROSITE" id="PS51204"/>
    </source>
</evidence>
<keyword evidence="8 11" id="KW-0103">Bromodomain</keyword>
<dbReference type="Gene3D" id="1.20.920.10">
    <property type="entry name" value="Bromodomain-like"/>
    <property type="match status" value="1"/>
</dbReference>
<evidence type="ECO:0000256" key="7">
    <source>
        <dbReference type="ARBA" id="ARBA00023015"/>
    </source>
</evidence>
<dbReference type="PROSITE" id="PS51194">
    <property type="entry name" value="HELICASE_CTER"/>
    <property type="match status" value="1"/>
</dbReference>
<comment type="subcellular location">
    <subcellularLocation>
        <location evidence="1">Nucleus</location>
    </subcellularLocation>
</comment>